<dbReference type="Pfam" id="PF02586">
    <property type="entry name" value="SRAP"/>
    <property type="match status" value="1"/>
</dbReference>
<keyword evidence="8" id="KW-0456">Lyase</keyword>
<evidence type="ECO:0000313" key="14">
    <source>
        <dbReference type="Ensembl" id="ENSECRP00000033518.1"/>
    </source>
</evidence>
<evidence type="ECO:0000256" key="11">
    <source>
        <dbReference type="ARBA" id="ARBA00031130"/>
    </source>
</evidence>
<keyword evidence="4" id="KW-0227">DNA damage</keyword>
<accession>A0A8C4TMR1</accession>
<evidence type="ECO:0000256" key="13">
    <source>
        <dbReference type="SAM" id="MobiDB-lite"/>
    </source>
</evidence>
<dbReference type="PANTHER" id="PTHR13604">
    <property type="entry name" value="DC12-RELATED"/>
    <property type="match status" value="1"/>
</dbReference>
<dbReference type="PANTHER" id="PTHR13604:SF0">
    <property type="entry name" value="ABASIC SITE PROCESSING PROTEIN HMCES"/>
    <property type="match status" value="1"/>
</dbReference>
<evidence type="ECO:0000256" key="4">
    <source>
        <dbReference type="ARBA" id="ARBA00022763"/>
    </source>
</evidence>
<keyword evidence="6" id="KW-0190">Covalent protein-DNA linkage</keyword>
<dbReference type="CTD" id="56941"/>
<dbReference type="GO" id="GO:0106300">
    <property type="term" value="P:protein-DNA covalent cross-linking repair"/>
    <property type="evidence" value="ECO:0007669"/>
    <property type="project" value="InterPro"/>
</dbReference>
<dbReference type="GO" id="GO:0006508">
    <property type="term" value="P:proteolysis"/>
    <property type="evidence" value="ECO:0007669"/>
    <property type="project" value="UniProtKB-KW"/>
</dbReference>
<evidence type="ECO:0000256" key="7">
    <source>
        <dbReference type="ARBA" id="ARBA00023125"/>
    </source>
</evidence>
<dbReference type="Gene3D" id="3.90.1680.10">
    <property type="entry name" value="SOS response associated peptidase-like"/>
    <property type="match status" value="1"/>
</dbReference>
<evidence type="ECO:0000256" key="1">
    <source>
        <dbReference type="ARBA" id="ARBA00008136"/>
    </source>
</evidence>
<evidence type="ECO:0000256" key="6">
    <source>
        <dbReference type="ARBA" id="ARBA00023124"/>
    </source>
</evidence>
<comment type="function">
    <text evidence="12">Sensor of abasic sites in single-stranded DNA (ssDNA) required to preserve genome integrity by promoting error-free repair of abasic sites. Acts as an enzyme that recognizes and binds abasic sites in ssDNA at replication forks and chemically modifies the lesion by forming a covalent cross-link with DNA: forms a stable thiazolidine linkage between a ring-opened abasic site and the alpha-amino and sulfhydryl substituents of its N-terminal catalytic cysteine residue. The HMCES DNA-protein cross-link is then either reversed or degraded. HMCES is able to catalyze the reversal of its thiazolidine cross-link and cycle between a cross-link and a non-cross-linked state depending on DNA context: mediates self-reversal of the thiazolidine cross-link in double stranded DNA, allowing APEX1 to initiate downstream repair of abasic sites. The HMCES DNA-protein cross-link can also be degraded by the SPRTN metalloprotease following unfolding by the BRIP1/FANCJ helicase. Acts as a protease: mediates autocatalytic processing of its N-terminal methionine in order to expose the catalytic cysteine.</text>
</comment>
<keyword evidence="3 12" id="KW-0645">Protease</keyword>
<proteinExistence type="inferred from homology"/>
<organism evidence="14 15">
    <name type="scientific">Erpetoichthys calabaricus</name>
    <name type="common">Rope fish</name>
    <name type="synonym">Calamoichthys calabaricus</name>
    <dbReference type="NCBI Taxonomy" id="27687"/>
    <lineage>
        <taxon>Eukaryota</taxon>
        <taxon>Metazoa</taxon>
        <taxon>Chordata</taxon>
        <taxon>Craniata</taxon>
        <taxon>Vertebrata</taxon>
        <taxon>Euteleostomi</taxon>
        <taxon>Actinopterygii</taxon>
        <taxon>Polypteriformes</taxon>
        <taxon>Polypteridae</taxon>
        <taxon>Erpetoichthys</taxon>
    </lineage>
</organism>
<evidence type="ECO:0000256" key="9">
    <source>
        <dbReference type="ARBA" id="ARBA00030390"/>
    </source>
</evidence>
<dbReference type="OrthoDB" id="2111841at2759"/>
<dbReference type="Proteomes" id="UP000694620">
    <property type="component" value="Chromosome 18"/>
</dbReference>
<feature type="compositionally biased region" description="Polar residues" evidence="13">
    <location>
        <begin position="302"/>
        <end position="322"/>
    </location>
</feature>
<keyword evidence="5 12" id="KW-0378">Hydrolase</keyword>
<reference evidence="14" key="2">
    <citation type="submission" date="2025-08" db="UniProtKB">
        <authorList>
            <consortium name="Ensembl"/>
        </authorList>
    </citation>
    <scope>IDENTIFICATION</scope>
</reference>
<dbReference type="Ensembl" id="ENSECRT00000034246.1">
    <property type="protein sequence ID" value="ENSECRP00000033518.1"/>
    <property type="gene ID" value="ENSECRG00000022683.1"/>
</dbReference>
<feature type="region of interest" description="Disordered" evidence="13">
    <location>
        <begin position="259"/>
        <end position="342"/>
    </location>
</feature>
<reference evidence="14" key="1">
    <citation type="submission" date="2021-06" db="EMBL/GenBank/DDBJ databases">
        <authorList>
            <consortium name="Wellcome Sanger Institute Data Sharing"/>
        </authorList>
    </citation>
    <scope>NUCLEOTIDE SEQUENCE [LARGE SCALE GENOMIC DNA]</scope>
</reference>
<dbReference type="GO" id="GO:0003697">
    <property type="term" value="F:single-stranded DNA binding"/>
    <property type="evidence" value="ECO:0007669"/>
    <property type="project" value="InterPro"/>
</dbReference>
<reference evidence="14" key="3">
    <citation type="submission" date="2025-09" db="UniProtKB">
        <authorList>
            <consortium name="Ensembl"/>
        </authorList>
    </citation>
    <scope>IDENTIFICATION</scope>
</reference>
<evidence type="ECO:0000256" key="8">
    <source>
        <dbReference type="ARBA" id="ARBA00023239"/>
    </source>
</evidence>
<evidence type="ECO:0000256" key="12">
    <source>
        <dbReference type="RuleBase" id="RU364100"/>
    </source>
</evidence>
<dbReference type="RefSeq" id="XP_051777140.1">
    <property type="nucleotide sequence ID" value="XM_051921180.1"/>
</dbReference>
<feature type="compositionally biased region" description="Basic and acidic residues" evidence="13">
    <location>
        <begin position="259"/>
        <end position="275"/>
    </location>
</feature>
<feature type="region of interest" description="Disordered" evidence="13">
    <location>
        <begin position="25"/>
        <end position="53"/>
    </location>
</feature>
<evidence type="ECO:0000313" key="15">
    <source>
        <dbReference type="Proteomes" id="UP000694620"/>
    </source>
</evidence>
<keyword evidence="7" id="KW-0238">DNA-binding</keyword>
<dbReference type="RefSeq" id="XP_028680565.1">
    <property type="nucleotide sequence ID" value="XM_028824732.2"/>
</dbReference>
<protein>
    <recommendedName>
        <fullName evidence="2 12">Abasic site processing protein HMCES</fullName>
        <shortName evidence="12">ES cell-specific 5hmC-binding protein</shortName>
        <ecNumber evidence="12">3.4.-.-</ecNumber>
    </recommendedName>
    <alternativeName>
        <fullName evidence="9 12">Embryonic stem cell-specific 5-hydroxymethylcytosine-binding protein</fullName>
    </alternativeName>
    <alternativeName>
        <fullName evidence="10 12">Peptidase HMCES</fullName>
    </alternativeName>
    <alternativeName>
        <fullName evidence="11 12">SRAP domain-containing protein 1</fullName>
    </alternativeName>
</protein>
<gene>
    <name evidence="14" type="primary">HMCES</name>
    <name evidence="14" type="synonym">hmces</name>
</gene>
<keyword evidence="15" id="KW-1185">Reference proteome</keyword>
<dbReference type="GO" id="GO:0016829">
    <property type="term" value="F:lyase activity"/>
    <property type="evidence" value="ECO:0007669"/>
    <property type="project" value="UniProtKB-KW"/>
</dbReference>
<name>A0A8C4TMR1_ERPCA</name>
<comment type="similarity">
    <text evidence="1 12">Belongs to the SOS response-associated peptidase family.</text>
</comment>
<dbReference type="SUPFAM" id="SSF143081">
    <property type="entry name" value="BB1717-like"/>
    <property type="match status" value="1"/>
</dbReference>
<dbReference type="EC" id="3.4.-.-" evidence="12"/>
<dbReference type="InterPro" id="IPR036590">
    <property type="entry name" value="SRAP-like"/>
</dbReference>
<dbReference type="GO" id="GO:0008233">
    <property type="term" value="F:peptidase activity"/>
    <property type="evidence" value="ECO:0007669"/>
    <property type="project" value="UniProtKB-KW"/>
</dbReference>
<dbReference type="InterPro" id="IPR003738">
    <property type="entry name" value="SRAP"/>
</dbReference>
<dbReference type="GeneTree" id="ENSGT00390000018439"/>
<evidence type="ECO:0000256" key="2">
    <source>
        <dbReference type="ARBA" id="ARBA00015888"/>
    </source>
</evidence>
<dbReference type="GeneID" id="114668790"/>
<evidence type="ECO:0000256" key="10">
    <source>
        <dbReference type="ARBA" id="ARBA00030898"/>
    </source>
</evidence>
<feature type="compositionally biased region" description="Polar residues" evidence="13">
    <location>
        <begin position="44"/>
        <end position="53"/>
    </location>
</feature>
<dbReference type="AlphaFoldDB" id="A0A8C4TMR1"/>
<evidence type="ECO:0000256" key="5">
    <source>
        <dbReference type="ARBA" id="ARBA00022801"/>
    </source>
</evidence>
<evidence type="ECO:0000256" key="3">
    <source>
        <dbReference type="ARBA" id="ARBA00022670"/>
    </source>
</evidence>
<sequence length="342" mass="39163">MCGRTACTLAPEEIRRACRYLDRQGRHRTPQWRDGDQNKYAPSYNKSPQSNSPVLVSQRHFQKDAASDEFVISAMRWGLIPSWFQENEPSKMQYSTSNCRSDGMMQKKSYKEPFFKGQRCVVLADGFYEWQRSKTEIQPYFIYFPQDVNKVKNDPEELVDSEVWNGWRLLTIAGLFDCWKSPVGGEPLYSYTIITVEASKAMKGIHDRMPAVLDGEDKIRRWLDFGEIKAQEAFKLIHPIEAICLHPVSSIVNNSRNNVPERIKPIEPDSAEKSNRSGNSKMMLNWLAKGSPKKAEPAPSPTVKTEMQSFKRSSASLMQSWLQKPGGSMAKRPRSNRDSEIP</sequence>